<dbReference type="PANTHER" id="PTHR23159:SF31">
    <property type="entry name" value="CENTROSOME-ASSOCIATED PROTEIN CEP250 ISOFORM X1"/>
    <property type="match status" value="1"/>
</dbReference>
<dbReference type="SUPFAM" id="SSF140990">
    <property type="entry name" value="FtsH protease domain-like"/>
    <property type="match status" value="1"/>
</dbReference>
<evidence type="ECO:0000256" key="2">
    <source>
        <dbReference type="SAM" id="Phobius"/>
    </source>
</evidence>
<keyword evidence="4" id="KW-1185">Reference proteome</keyword>
<keyword evidence="1" id="KW-0175">Coiled coil</keyword>
<keyword evidence="2" id="KW-0812">Transmembrane</keyword>
<comment type="caution">
    <text evidence="3">The sequence shown here is derived from an EMBL/GenBank/DDBJ whole genome shotgun (WGS) entry which is preliminary data.</text>
</comment>
<dbReference type="PANTHER" id="PTHR23159">
    <property type="entry name" value="CENTROSOMAL PROTEIN 2"/>
    <property type="match status" value="1"/>
</dbReference>
<dbReference type="GO" id="GO:0004176">
    <property type="term" value="F:ATP-dependent peptidase activity"/>
    <property type="evidence" value="ECO:0007669"/>
    <property type="project" value="InterPro"/>
</dbReference>
<dbReference type="RefSeq" id="WP_178734394.1">
    <property type="nucleotide sequence ID" value="NZ_JABUOH010000062.1"/>
</dbReference>
<feature type="coiled-coil region" evidence="1">
    <location>
        <begin position="1156"/>
        <end position="1204"/>
    </location>
</feature>
<evidence type="ECO:0000256" key="1">
    <source>
        <dbReference type="SAM" id="Coils"/>
    </source>
</evidence>
<accession>A0A851HD50</accession>
<feature type="coiled-coil region" evidence="1">
    <location>
        <begin position="514"/>
        <end position="580"/>
    </location>
</feature>
<proteinExistence type="predicted"/>
<dbReference type="GO" id="GO:0004222">
    <property type="term" value="F:metalloendopeptidase activity"/>
    <property type="evidence" value="ECO:0007669"/>
    <property type="project" value="InterPro"/>
</dbReference>
<feature type="coiled-coil region" evidence="1">
    <location>
        <begin position="180"/>
        <end position="214"/>
    </location>
</feature>
<sequence length="1444" mass="169835">MNIKKNSFYKSIKLIIFIIFSLLSFFSLFFNNNVISAYSQEKEQQIRSQIQRAEEYNSKSANRQTVSQPIPFNPDKFNNVTTEWINSVVPQQTDNSNDKTKEFNPDKFKDVTAEWINSVIPPTMPDPNKEPRPFNPSNFNNVNQARIDSVIPRQIVNSNDKPKEFNPSNFNNVTTEWINNVAKNDELERKEEERERKEEEIRQAYKKQREYHEEYFRSGNTIYNGQKYETTPEGALENRKNEYNILGQKVDIVFNSVEERRAYANTRGYHTKVNNYTHPTSDGSAIVRNFPYILTTDIAGKQIKTDLYNAYYDLLSKFKDNQKKLNEIRHKLEVQIENKKENFNQALEKNVIEKTDLTPEEEQNLTPEGKQNLSSLKKKLNILLKEELNIFLKDIPLEPINQGVDFIFEAHKFQFEDNFLQKNYLILEKITTLNQQFEKNTKESYEENDKNFQLIPKDLEQTYQKHMLDLKLRFKAFLTSENKEAPLFQDVLNAFKTIIDKLQTTNEANIELTLETIQNKIKAFETLIKKKTDNIDQKYRKIKEEQGLDGINLLDQKTEIDNLKLEANKLIEHIKTEQDHISKHNNLIKEQIDKINKEWGDLKRPTTIDQTFHEMLKTHFNEMAALKNLIDVKNAELDEWIKKFEEIKQEVDEKRQVNLNMLDQIPTNNDYGSNVLKNQIIEQFVSIQKPKFISDLSKKDKETSNTYPDGNPIEDYRNYKTSFDHYQKIRGKFEALNELIAETSQDINDKIVELTTKYATEKDRRNKELQELMDKNKKYTAKMKNKLETDPKFVKHCNKFRTYVNGETGKQTNSINQFNDTEEKSNTDLNNLYEKRRDLLEEKLRLNQTFFQNEYGNIKNELSKLQDIEKEIDTTYKNTKTQEGLIKQALKDIEELKRKIKDQIESLKNTYLNVDSVDKLIKQENIAYLETLIQTIETDIEMDEQHPILKKNEEYENSIVQEIQRLTNLIDKKNKKRGEISKEINAHEKEINDHAGTINQQRRISDEYQRLSWESNAFIVFLEGQKVRFNRESSPDWVSRQEDTNEQTIKKSQDEIEKDKKETLDLKTKIKTKKQEIEALQKEIDSYSFASLVPLVNIENLSNLNREATYLNGDINYLEKNIKFNESLIKLIKKEPLTERTVDTLETLIGLKKQDIQFYENKRTDIKNKINELQAKIEELKTLIKIKEEEIARLDKEINQHALDRKENNSLLNIEYLKQRLIRDLKSEISGKKSLINENKANIKTLRTQFENAFIQANEQSKKIKDLYLEYDKNCFKIGLLDGVAKTAYHETGHVIGNLKGNNEISFVTIIPNEKESYKGVTVANASPLSDKKQQLLMTLAGTASEKRLNEQYKLIKRRIGLGSGQRNHEDSNKRSDNYVAYELMKNMNIVPNDPNYDKYIQESKNMLENNSALLEEIVRALLFEKETLYKDDIDKIVNTFPLK</sequence>
<name>A0A851HD50_9MOLU</name>
<feature type="coiled-coil region" evidence="1">
    <location>
        <begin position="322"/>
        <end position="349"/>
    </location>
</feature>
<evidence type="ECO:0000313" key="3">
    <source>
        <dbReference type="EMBL" id="NWN46011.1"/>
    </source>
</evidence>
<feature type="transmembrane region" description="Helical" evidence="2">
    <location>
        <begin position="12"/>
        <end position="30"/>
    </location>
</feature>
<organism evidence="3 4">
    <name type="scientific">Candidatus Phytoplasma pruni</name>
    <dbReference type="NCBI Taxonomy" id="479893"/>
    <lineage>
        <taxon>Bacteria</taxon>
        <taxon>Bacillati</taxon>
        <taxon>Mycoplasmatota</taxon>
        <taxon>Mollicutes</taxon>
        <taxon>Acholeplasmatales</taxon>
        <taxon>Acholeplasmataceae</taxon>
        <taxon>Candidatus Phytoplasma</taxon>
        <taxon>16SrIII (X-disease group)</taxon>
    </lineage>
</organism>
<reference evidence="3 4" key="1">
    <citation type="submission" date="2020-06" db="EMBL/GenBank/DDBJ databases">
        <title>Draft genome sequence of Candidatus Phytoplasma pruni (X-disease group, subgroup 16SrIII-B) strain ChTDIII from Argentina.</title>
        <authorList>
            <person name="Fernandez F.D."/>
            <person name="Zuebert C."/>
            <person name="Huettel B."/>
            <person name="Kube M."/>
            <person name="Conci L.R."/>
        </authorList>
    </citation>
    <scope>NUCLEOTIDE SEQUENCE [LARGE SCALE GENOMIC DNA]</scope>
    <source>
        <strain evidence="3 4">ChTDIII</strain>
    </source>
</reference>
<feature type="coiled-coil region" evidence="1">
    <location>
        <begin position="762"/>
        <end position="789"/>
    </location>
</feature>
<dbReference type="InterPro" id="IPR037219">
    <property type="entry name" value="Peptidase_M41-like"/>
</dbReference>
<protein>
    <submittedName>
        <fullName evidence="3">Uncharacterized protein</fullName>
    </submittedName>
</protein>
<feature type="coiled-coil region" evidence="1">
    <location>
        <begin position="829"/>
        <end position="913"/>
    </location>
</feature>
<feature type="coiled-coil region" evidence="1">
    <location>
        <begin position="1063"/>
        <end position="1090"/>
    </location>
</feature>
<dbReference type="GO" id="GO:0005524">
    <property type="term" value="F:ATP binding"/>
    <property type="evidence" value="ECO:0007669"/>
    <property type="project" value="InterPro"/>
</dbReference>
<dbReference type="GO" id="GO:0006508">
    <property type="term" value="P:proteolysis"/>
    <property type="evidence" value="ECO:0007669"/>
    <property type="project" value="InterPro"/>
</dbReference>
<dbReference type="Proteomes" id="UP000568109">
    <property type="component" value="Unassembled WGS sequence"/>
</dbReference>
<gene>
    <name evidence="3" type="ORF">HR065_02860</name>
</gene>
<keyword evidence="2" id="KW-1133">Transmembrane helix</keyword>
<feature type="coiled-coil region" evidence="1">
    <location>
        <begin position="623"/>
        <end position="657"/>
    </location>
</feature>
<dbReference type="Gene3D" id="1.20.58.760">
    <property type="entry name" value="Peptidase M41"/>
    <property type="match status" value="1"/>
</dbReference>
<keyword evidence="2" id="KW-0472">Membrane</keyword>
<feature type="coiled-coil region" evidence="1">
    <location>
        <begin position="952"/>
        <end position="990"/>
    </location>
</feature>
<evidence type="ECO:0000313" key="4">
    <source>
        <dbReference type="Proteomes" id="UP000568109"/>
    </source>
</evidence>
<dbReference type="EMBL" id="JABUOH010000062">
    <property type="protein sequence ID" value="NWN46011.1"/>
    <property type="molecule type" value="Genomic_DNA"/>
</dbReference>